<dbReference type="OMA" id="RAPRCCA"/>
<name>A0A4V6D4W5_SETVI</name>
<protein>
    <submittedName>
        <fullName evidence="2">Uncharacterized protein</fullName>
    </submittedName>
</protein>
<keyword evidence="3" id="KW-1185">Reference proteome</keyword>
<feature type="region of interest" description="Disordered" evidence="1">
    <location>
        <begin position="116"/>
        <end position="165"/>
    </location>
</feature>
<evidence type="ECO:0000313" key="3">
    <source>
        <dbReference type="Proteomes" id="UP000298652"/>
    </source>
</evidence>
<dbReference type="AlphaFoldDB" id="A0A4V6D4W5"/>
<proteinExistence type="predicted"/>
<evidence type="ECO:0000256" key="1">
    <source>
        <dbReference type="SAM" id="MobiDB-lite"/>
    </source>
</evidence>
<reference evidence="2" key="1">
    <citation type="submission" date="2019-03" db="EMBL/GenBank/DDBJ databases">
        <title>WGS assembly of Setaria viridis.</title>
        <authorList>
            <person name="Huang P."/>
            <person name="Jenkins J."/>
            <person name="Grimwood J."/>
            <person name="Barry K."/>
            <person name="Healey A."/>
            <person name="Mamidi S."/>
            <person name="Sreedasyam A."/>
            <person name="Shu S."/>
            <person name="Feldman M."/>
            <person name="Wu J."/>
            <person name="Yu Y."/>
            <person name="Chen C."/>
            <person name="Johnson J."/>
            <person name="Rokhsar D."/>
            <person name="Baxter I."/>
            <person name="Schmutz J."/>
            <person name="Brutnell T."/>
            <person name="Kellogg E."/>
        </authorList>
    </citation>
    <scope>NUCLEOTIDE SEQUENCE [LARGE SCALE GENOMIC DNA]</scope>
</reference>
<dbReference type="EMBL" id="CM016557">
    <property type="protein sequence ID" value="TKW08096.1"/>
    <property type="molecule type" value="Genomic_DNA"/>
</dbReference>
<accession>A0A4V6D4W5</accession>
<organism evidence="2 3">
    <name type="scientific">Setaria viridis</name>
    <name type="common">Green bristlegrass</name>
    <name type="synonym">Setaria italica subsp. viridis</name>
    <dbReference type="NCBI Taxonomy" id="4556"/>
    <lineage>
        <taxon>Eukaryota</taxon>
        <taxon>Viridiplantae</taxon>
        <taxon>Streptophyta</taxon>
        <taxon>Embryophyta</taxon>
        <taxon>Tracheophyta</taxon>
        <taxon>Spermatophyta</taxon>
        <taxon>Magnoliopsida</taxon>
        <taxon>Liliopsida</taxon>
        <taxon>Poales</taxon>
        <taxon>Poaceae</taxon>
        <taxon>PACMAD clade</taxon>
        <taxon>Panicoideae</taxon>
        <taxon>Panicodae</taxon>
        <taxon>Paniceae</taxon>
        <taxon>Cenchrinae</taxon>
        <taxon>Setaria</taxon>
    </lineage>
</organism>
<dbReference type="Gramene" id="TKW08096">
    <property type="protein sequence ID" value="TKW08096"/>
    <property type="gene ID" value="SEVIR_6G006400v2"/>
</dbReference>
<gene>
    <name evidence="2" type="ORF">SEVIR_6G006400v2</name>
</gene>
<evidence type="ECO:0000313" key="2">
    <source>
        <dbReference type="EMBL" id="TKW08096.1"/>
    </source>
</evidence>
<feature type="region of interest" description="Disordered" evidence="1">
    <location>
        <begin position="27"/>
        <end position="101"/>
    </location>
</feature>
<sequence length="211" mass="22796">MPIEMPRGLPFAVDTWTSASSLKRHRFLTHAHRDPSPTSLPPPLSPPPPRSTPPASPSSSPSASSPSSTAPRSSSWGRAPRCCASPTPTATSPSPPSMPTTAQVRAPLLLILASPRSGISDDADPVCRRGDVPVRGPLRRRPPHRQLPPDVGLPQRPDAPPRPPHRLPLPRLHLRTMPPAVPHQGGLHLPGELLLRDIHLYLDSMIIDKFE</sequence>
<dbReference type="Proteomes" id="UP000298652">
    <property type="component" value="Chromosome 6"/>
</dbReference>
<feature type="compositionally biased region" description="Pro residues" evidence="1">
    <location>
        <begin position="38"/>
        <end position="56"/>
    </location>
</feature>
<feature type="compositionally biased region" description="Low complexity" evidence="1">
    <location>
        <begin position="57"/>
        <end position="75"/>
    </location>
</feature>